<feature type="domain" description="HTH tetR-type" evidence="5">
    <location>
        <begin position="21"/>
        <end position="81"/>
    </location>
</feature>
<keyword evidence="7" id="KW-1185">Reference proteome</keyword>
<evidence type="ECO:0000259" key="5">
    <source>
        <dbReference type="PROSITE" id="PS50977"/>
    </source>
</evidence>
<dbReference type="RefSeq" id="WP_243924140.1">
    <property type="nucleotide sequence ID" value="NZ_JALHLG010000057.1"/>
</dbReference>
<dbReference type="PROSITE" id="PS01081">
    <property type="entry name" value="HTH_TETR_1"/>
    <property type="match status" value="1"/>
</dbReference>
<dbReference type="InterPro" id="IPR009057">
    <property type="entry name" value="Homeodomain-like_sf"/>
</dbReference>
<keyword evidence="1" id="KW-0805">Transcription regulation</keyword>
<dbReference type="InterPro" id="IPR023772">
    <property type="entry name" value="DNA-bd_HTH_TetR-type_CS"/>
</dbReference>
<accession>A0ABT0BVB5</accession>
<dbReference type="PANTHER" id="PTHR30055">
    <property type="entry name" value="HTH-TYPE TRANSCRIPTIONAL REGULATOR RUTR"/>
    <property type="match status" value="1"/>
</dbReference>
<reference evidence="6 7" key="1">
    <citation type="submission" date="2022-04" db="EMBL/GenBank/DDBJ databases">
        <title>Identification of a novel bacterium isolated from mangrove sediments.</title>
        <authorList>
            <person name="Pan X."/>
        </authorList>
    </citation>
    <scope>NUCLEOTIDE SEQUENCE [LARGE SCALE GENOMIC DNA]</scope>
    <source>
        <strain evidence="6 7">B2638</strain>
    </source>
</reference>
<evidence type="ECO:0000313" key="6">
    <source>
        <dbReference type="EMBL" id="MCJ2189020.1"/>
    </source>
</evidence>
<dbReference type="Gene3D" id="1.10.357.10">
    <property type="entry name" value="Tetracycline Repressor, domain 2"/>
    <property type="match status" value="1"/>
</dbReference>
<comment type="caution">
    <text evidence="6">The sequence shown here is derived from an EMBL/GenBank/DDBJ whole genome shotgun (WGS) entry which is preliminary data.</text>
</comment>
<dbReference type="SUPFAM" id="SSF46689">
    <property type="entry name" value="Homeodomain-like"/>
    <property type="match status" value="1"/>
</dbReference>
<feature type="DNA-binding region" description="H-T-H motif" evidence="4">
    <location>
        <begin position="44"/>
        <end position="63"/>
    </location>
</feature>
<dbReference type="PANTHER" id="PTHR30055:SF234">
    <property type="entry name" value="HTH-TYPE TRANSCRIPTIONAL REGULATOR BETI"/>
    <property type="match status" value="1"/>
</dbReference>
<evidence type="ECO:0000256" key="2">
    <source>
        <dbReference type="ARBA" id="ARBA00023125"/>
    </source>
</evidence>
<dbReference type="PROSITE" id="PS50977">
    <property type="entry name" value="HTH_TETR_2"/>
    <property type="match status" value="1"/>
</dbReference>
<evidence type="ECO:0000313" key="7">
    <source>
        <dbReference type="Proteomes" id="UP001202281"/>
    </source>
</evidence>
<dbReference type="EMBL" id="JALHLG010000057">
    <property type="protein sequence ID" value="MCJ2189020.1"/>
    <property type="molecule type" value="Genomic_DNA"/>
</dbReference>
<evidence type="ECO:0000256" key="1">
    <source>
        <dbReference type="ARBA" id="ARBA00023015"/>
    </source>
</evidence>
<name>A0ABT0BVB5_9SPHN</name>
<dbReference type="Proteomes" id="UP001202281">
    <property type="component" value="Unassembled WGS sequence"/>
</dbReference>
<evidence type="ECO:0000256" key="3">
    <source>
        <dbReference type="ARBA" id="ARBA00023163"/>
    </source>
</evidence>
<protein>
    <submittedName>
        <fullName evidence="6">TetR/AcrR family transcriptional regulator</fullName>
    </submittedName>
</protein>
<dbReference type="InterPro" id="IPR001647">
    <property type="entry name" value="HTH_TetR"/>
</dbReference>
<dbReference type="PRINTS" id="PR00455">
    <property type="entry name" value="HTHTETR"/>
</dbReference>
<proteinExistence type="predicted"/>
<sequence length="231" mass="25838">MIRQVEKRSSHAGPPKRRNAKEIRALLIAAATREFADNGYKGGTTAAIARRADVTEAQLYRYFPTKRDLFRAAIFEPLNAHFCAFMDRQPEKASDALEQRDDEQAYIAELQEFMQEHAGLLMSLIVVETHGARDIEGFGAISGLEEYFQRGAAMMRRRHDNTSGIVPELLVRISFAAVMANVLFKDWLFPRGIADDRDIAAAIMDFTIDGLSSRLAVRPGVDSSTKERDSG</sequence>
<keyword evidence="2 4" id="KW-0238">DNA-binding</keyword>
<dbReference type="Pfam" id="PF00440">
    <property type="entry name" value="TetR_N"/>
    <property type="match status" value="1"/>
</dbReference>
<gene>
    <name evidence="6" type="ORF">MTR66_19645</name>
</gene>
<organism evidence="6 7">
    <name type="scientific">Novosphingobium beihaiensis</name>
    <dbReference type="NCBI Taxonomy" id="2930389"/>
    <lineage>
        <taxon>Bacteria</taxon>
        <taxon>Pseudomonadati</taxon>
        <taxon>Pseudomonadota</taxon>
        <taxon>Alphaproteobacteria</taxon>
        <taxon>Sphingomonadales</taxon>
        <taxon>Sphingomonadaceae</taxon>
        <taxon>Novosphingobium</taxon>
    </lineage>
</organism>
<evidence type="ECO:0000256" key="4">
    <source>
        <dbReference type="PROSITE-ProRule" id="PRU00335"/>
    </source>
</evidence>
<keyword evidence="3" id="KW-0804">Transcription</keyword>
<dbReference type="InterPro" id="IPR050109">
    <property type="entry name" value="HTH-type_TetR-like_transc_reg"/>
</dbReference>